<feature type="transmembrane region" description="Helical" evidence="1">
    <location>
        <begin position="26"/>
        <end position="47"/>
    </location>
</feature>
<keyword evidence="1" id="KW-1133">Transmembrane helix</keyword>
<keyword evidence="1" id="KW-0812">Transmembrane</keyword>
<keyword evidence="1" id="KW-0472">Membrane</keyword>
<dbReference type="EMBL" id="JYDH01000074">
    <property type="protein sequence ID" value="KRY33992.1"/>
    <property type="molecule type" value="Genomic_DNA"/>
</dbReference>
<evidence type="ECO:0000313" key="3">
    <source>
        <dbReference type="Proteomes" id="UP000054776"/>
    </source>
</evidence>
<comment type="caution">
    <text evidence="2">The sequence shown here is derived from an EMBL/GenBank/DDBJ whole genome shotgun (WGS) entry which is preliminary data.</text>
</comment>
<dbReference type="Proteomes" id="UP000054776">
    <property type="component" value="Unassembled WGS sequence"/>
</dbReference>
<reference evidence="2 3" key="1">
    <citation type="submission" date="2015-01" db="EMBL/GenBank/DDBJ databases">
        <title>Evolution of Trichinella species and genotypes.</title>
        <authorList>
            <person name="Korhonen P.K."/>
            <person name="Edoardo P."/>
            <person name="Giuseppe L.R."/>
            <person name="Gasser R.B."/>
        </authorList>
    </citation>
    <scope>NUCLEOTIDE SEQUENCE [LARGE SCALE GENOMIC DNA]</scope>
    <source>
        <strain evidence="2">ISS3</strain>
    </source>
</reference>
<dbReference type="AlphaFoldDB" id="A0A0V1BAJ2"/>
<dbReference type="InParanoid" id="A0A0V1BAJ2"/>
<name>A0A0V1BAJ2_TRISP</name>
<proteinExistence type="predicted"/>
<accession>A0A0V1BAJ2</accession>
<protein>
    <submittedName>
        <fullName evidence="2">Uncharacterized protein</fullName>
    </submittedName>
</protein>
<sequence>MQLATHYKSAMPKMKTKLIISEQQQYFLFLSFIGGSFTHSCMSYAALHLAEIRKENFMTNKNLFITTKENKVNA</sequence>
<evidence type="ECO:0000256" key="1">
    <source>
        <dbReference type="SAM" id="Phobius"/>
    </source>
</evidence>
<keyword evidence="3" id="KW-1185">Reference proteome</keyword>
<evidence type="ECO:0000313" key="2">
    <source>
        <dbReference type="EMBL" id="KRY33992.1"/>
    </source>
</evidence>
<gene>
    <name evidence="2" type="ORF">T01_15642</name>
</gene>
<organism evidence="2 3">
    <name type="scientific">Trichinella spiralis</name>
    <name type="common">Trichina worm</name>
    <dbReference type="NCBI Taxonomy" id="6334"/>
    <lineage>
        <taxon>Eukaryota</taxon>
        <taxon>Metazoa</taxon>
        <taxon>Ecdysozoa</taxon>
        <taxon>Nematoda</taxon>
        <taxon>Enoplea</taxon>
        <taxon>Dorylaimia</taxon>
        <taxon>Trichinellida</taxon>
        <taxon>Trichinellidae</taxon>
        <taxon>Trichinella</taxon>
    </lineage>
</organism>